<dbReference type="GO" id="GO:0030151">
    <property type="term" value="F:molybdenum ion binding"/>
    <property type="evidence" value="ECO:0007669"/>
    <property type="project" value="InterPro"/>
</dbReference>
<dbReference type="OrthoDB" id="192277at2"/>
<evidence type="ECO:0000313" key="1">
    <source>
        <dbReference type="EMBL" id="RRN43431.1"/>
    </source>
</evidence>
<evidence type="ECO:0000313" key="2">
    <source>
        <dbReference type="Proteomes" id="UP000270261"/>
    </source>
</evidence>
<dbReference type="Pfam" id="PF04891">
    <property type="entry name" value="NifQ"/>
    <property type="match status" value="1"/>
</dbReference>
<dbReference type="Proteomes" id="UP000270261">
    <property type="component" value="Unassembled WGS sequence"/>
</dbReference>
<dbReference type="InterPro" id="IPR006975">
    <property type="entry name" value="NifQ"/>
</dbReference>
<gene>
    <name evidence="1" type="ORF">EHV23_08140</name>
</gene>
<dbReference type="EMBL" id="RRUE01000002">
    <property type="protein sequence ID" value="RRN43431.1"/>
    <property type="molecule type" value="Genomic_DNA"/>
</dbReference>
<dbReference type="AlphaFoldDB" id="A0A426FKR7"/>
<comment type="caution">
    <text evidence="1">The sequence shown here is derived from an EMBL/GenBank/DDBJ whole genome shotgun (WGS) entry which is preliminary data.</text>
</comment>
<reference evidence="1 2" key="1">
    <citation type="submission" date="2018-11" db="EMBL/GenBank/DDBJ databases">
        <title>Genome sequencing of Lautropia sp. KCOM 2505 (= ChDC F240).</title>
        <authorList>
            <person name="Kook J.-K."/>
            <person name="Park S.-N."/>
            <person name="Lim Y.K."/>
        </authorList>
    </citation>
    <scope>NUCLEOTIDE SEQUENCE [LARGE SCALE GENOMIC DNA]</scope>
    <source>
        <strain evidence="1 2">KCOM 2505</strain>
    </source>
</reference>
<name>A0A426FKR7_9BURK</name>
<accession>A0A426FKR7</accession>
<dbReference type="RefSeq" id="WP_125095643.1">
    <property type="nucleotide sequence ID" value="NZ_RRUE01000002.1"/>
</dbReference>
<sequence length="167" mass="19128">MSRTAPSSLAPGQDLPDDVAYLLQRAVSGVLRAAQNGDLPLFAWTLGLPQEELLEVLARLFPEVEPVEPLRDVQYQQLLALKPRDFQSMLRLLEQSRNPQLPEQKIRWLAHAMTAACYGEHELWRDMGLGDMTDLARLMQVCFPPLYERQRIGQNWKQLLLSRLHDG</sequence>
<keyword evidence="2" id="KW-1185">Reference proteome</keyword>
<proteinExistence type="predicted"/>
<dbReference type="GO" id="GO:0009399">
    <property type="term" value="P:nitrogen fixation"/>
    <property type="evidence" value="ECO:0007669"/>
    <property type="project" value="InterPro"/>
</dbReference>
<organism evidence="1 2">
    <name type="scientific">Lautropia dentalis</name>
    <dbReference type="NCBI Taxonomy" id="2490857"/>
    <lineage>
        <taxon>Bacteria</taxon>
        <taxon>Pseudomonadati</taxon>
        <taxon>Pseudomonadota</taxon>
        <taxon>Betaproteobacteria</taxon>
        <taxon>Burkholderiales</taxon>
        <taxon>Burkholderiaceae</taxon>
        <taxon>Lautropia</taxon>
    </lineage>
</organism>
<protein>
    <submittedName>
        <fullName evidence="1">Hydrogenase</fullName>
    </submittedName>
</protein>